<keyword evidence="4" id="KW-1185">Reference proteome</keyword>
<dbReference type="Gene3D" id="3.40.50.2000">
    <property type="entry name" value="Glycogen Phosphorylase B"/>
    <property type="match status" value="2"/>
</dbReference>
<dbReference type="EMBL" id="CP054491">
    <property type="protein sequence ID" value="QKQ26226.1"/>
    <property type="molecule type" value="Genomic_DNA"/>
</dbReference>
<evidence type="ECO:0000313" key="3">
    <source>
        <dbReference type="EMBL" id="QKQ26226.1"/>
    </source>
</evidence>
<dbReference type="KEGG" id="rev:HUE57_07955"/>
<reference evidence="3 4" key="1">
    <citation type="submission" date="2020-05" db="EMBL/GenBank/DDBJ databases">
        <title>Horizontal transmission and recombination maintain forever young bacterial symbiont genomes.</title>
        <authorList>
            <person name="Russell S.L."/>
            <person name="Pepper-Tunick E."/>
            <person name="Svedberg J."/>
            <person name="Byrne A."/>
            <person name="Ruelas Castillo J."/>
            <person name="Vollmers C."/>
            <person name="Beinart R.A."/>
            <person name="Corbett-Detig R."/>
        </authorList>
    </citation>
    <scope>NUCLEOTIDE SEQUENCE [LARGE SCALE GENOMIC DNA]</scope>
    <source>
        <strain evidence="3">Santa_Monica_outfall</strain>
    </source>
</reference>
<proteinExistence type="predicted"/>
<dbReference type="PANTHER" id="PTHR45947:SF3">
    <property type="entry name" value="SULFOQUINOVOSYL TRANSFERASE SQD2"/>
    <property type="match status" value="1"/>
</dbReference>
<organism evidence="3 4">
    <name type="scientific">Candidatus Reidiella endopervernicosa</name>
    <dbReference type="NCBI Taxonomy" id="2738883"/>
    <lineage>
        <taxon>Bacteria</taxon>
        <taxon>Pseudomonadati</taxon>
        <taxon>Pseudomonadota</taxon>
        <taxon>Gammaproteobacteria</taxon>
        <taxon>Candidatus Reidiella</taxon>
    </lineage>
</organism>
<dbReference type="Pfam" id="PF00534">
    <property type="entry name" value="Glycos_transf_1"/>
    <property type="match status" value="1"/>
</dbReference>
<evidence type="ECO:0000259" key="2">
    <source>
        <dbReference type="Pfam" id="PF13439"/>
    </source>
</evidence>
<evidence type="ECO:0000313" key="4">
    <source>
        <dbReference type="Proteomes" id="UP000509658"/>
    </source>
</evidence>
<dbReference type="Proteomes" id="UP000509658">
    <property type="component" value="Chromosome"/>
</dbReference>
<evidence type="ECO:0000259" key="1">
    <source>
        <dbReference type="Pfam" id="PF00534"/>
    </source>
</evidence>
<dbReference type="InterPro" id="IPR050194">
    <property type="entry name" value="Glycosyltransferase_grp1"/>
</dbReference>
<feature type="domain" description="Glycosyl transferase family 1" evidence="1">
    <location>
        <begin position="128"/>
        <end position="194"/>
    </location>
</feature>
<accession>A0A6N0HVH6</accession>
<dbReference type="GO" id="GO:0016757">
    <property type="term" value="F:glycosyltransferase activity"/>
    <property type="evidence" value="ECO:0007669"/>
    <property type="project" value="InterPro"/>
</dbReference>
<sequence length="248" mass="27747">MQIIPFILAELFAVRRLVKKKINVIHAHWCIPQGFVAVAYKLLFFSKVKIICTSHGADIYGLRKYDFIKRWVLNRCDRITAVSNALKAEILALNVKVDVKVIPMGVDLSLFNPNAKSGVLQSRYSINGPLLLYVGRLSDKKGVKYLISAMTKIVRSVPSTKLLIVGDGEELESLSDLSSDLGLSNEIVFAGAVKIVIYQATMLTQTYLLVLQLFQMTVIQKALGWCLLNLLVADVIRLQPIYQQLLIL</sequence>
<protein>
    <submittedName>
        <fullName evidence="3">Glycosyltransferase</fullName>
    </submittedName>
</protein>
<name>A0A6N0HVH6_9GAMM</name>
<dbReference type="InterPro" id="IPR001296">
    <property type="entry name" value="Glyco_trans_1"/>
</dbReference>
<feature type="domain" description="Glycosyltransferase subfamily 4-like N-terminal" evidence="2">
    <location>
        <begin position="5"/>
        <end position="109"/>
    </location>
</feature>
<keyword evidence="3" id="KW-0808">Transferase</keyword>
<gene>
    <name evidence="3" type="ORF">HUE57_07955</name>
</gene>
<dbReference type="PANTHER" id="PTHR45947">
    <property type="entry name" value="SULFOQUINOVOSYL TRANSFERASE SQD2"/>
    <property type="match status" value="1"/>
</dbReference>
<dbReference type="InterPro" id="IPR028098">
    <property type="entry name" value="Glyco_trans_4-like_N"/>
</dbReference>
<dbReference type="Pfam" id="PF13439">
    <property type="entry name" value="Glyco_transf_4"/>
    <property type="match status" value="1"/>
</dbReference>
<dbReference type="SUPFAM" id="SSF53756">
    <property type="entry name" value="UDP-Glycosyltransferase/glycogen phosphorylase"/>
    <property type="match status" value="1"/>
</dbReference>
<dbReference type="AlphaFoldDB" id="A0A6N0HVH6"/>